<gene>
    <name evidence="1" type="ORF">E2C01_027155</name>
</gene>
<protein>
    <submittedName>
        <fullName evidence="1">Uncharacterized protein</fullName>
    </submittedName>
</protein>
<dbReference type="Proteomes" id="UP000324222">
    <property type="component" value="Unassembled WGS sequence"/>
</dbReference>
<evidence type="ECO:0000313" key="2">
    <source>
        <dbReference type="Proteomes" id="UP000324222"/>
    </source>
</evidence>
<name>A0A5B7EL77_PORTR</name>
<accession>A0A5B7EL77</accession>
<keyword evidence="2" id="KW-1185">Reference proteome</keyword>
<sequence length="64" mass="6996">MVDVVMVVSLGVRQPKVALGKVASSRPLGPQVLHHLYGPLLWPLPSCWRLGGEVKNFGMVAKIY</sequence>
<dbReference type="EMBL" id="VSRR010002905">
    <property type="protein sequence ID" value="MPC33793.1"/>
    <property type="molecule type" value="Genomic_DNA"/>
</dbReference>
<reference evidence="1 2" key="1">
    <citation type="submission" date="2019-05" db="EMBL/GenBank/DDBJ databases">
        <title>Another draft genome of Portunus trituberculatus and its Hox gene families provides insights of decapod evolution.</title>
        <authorList>
            <person name="Jeong J.-H."/>
            <person name="Song I."/>
            <person name="Kim S."/>
            <person name="Choi T."/>
            <person name="Kim D."/>
            <person name="Ryu S."/>
            <person name="Kim W."/>
        </authorList>
    </citation>
    <scope>NUCLEOTIDE SEQUENCE [LARGE SCALE GENOMIC DNA]</scope>
    <source>
        <tissue evidence="1">Muscle</tissue>
    </source>
</reference>
<evidence type="ECO:0000313" key="1">
    <source>
        <dbReference type="EMBL" id="MPC33793.1"/>
    </source>
</evidence>
<organism evidence="1 2">
    <name type="scientific">Portunus trituberculatus</name>
    <name type="common">Swimming crab</name>
    <name type="synonym">Neptunus trituberculatus</name>
    <dbReference type="NCBI Taxonomy" id="210409"/>
    <lineage>
        <taxon>Eukaryota</taxon>
        <taxon>Metazoa</taxon>
        <taxon>Ecdysozoa</taxon>
        <taxon>Arthropoda</taxon>
        <taxon>Crustacea</taxon>
        <taxon>Multicrustacea</taxon>
        <taxon>Malacostraca</taxon>
        <taxon>Eumalacostraca</taxon>
        <taxon>Eucarida</taxon>
        <taxon>Decapoda</taxon>
        <taxon>Pleocyemata</taxon>
        <taxon>Brachyura</taxon>
        <taxon>Eubrachyura</taxon>
        <taxon>Portunoidea</taxon>
        <taxon>Portunidae</taxon>
        <taxon>Portuninae</taxon>
        <taxon>Portunus</taxon>
    </lineage>
</organism>
<dbReference type="AlphaFoldDB" id="A0A5B7EL77"/>
<proteinExistence type="predicted"/>
<comment type="caution">
    <text evidence="1">The sequence shown here is derived from an EMBL/GenBank/DDBJ whole genome shotgun (WGS) entry which is preliminary data.</text>
</comment>